<evidence type="ECO:0000256" key="2">
    <source>
        <dbReference type="SAM" id="Phobius"/>
    </source>
</evidence>
<keyword evidence="2" id="KW-0472">Membrane</keyword>
<organism evidence="3 4">
    <name type="scientific">Paramecium sonneborni</name>
    <dbReference type="NCBI Taxonomy" id="65129"/>
    <lineage>
        <taxon>Eukaryota</taxon>
        <taxon>Sar</taxon>
        <taxon>Alveolata</taxon>
        <taxon>Ciliophora</taxon>
        <taxon>Intramacronucleata</taxon>
        <taxon>Oligohymenophorea</taxon>
        <taxon>Peniculida</taxon>
        <taxon>Parameciidae</taxon>
        <taxon>Paramecium</taxon>
    </lineage>
</organism>
<reference evidence="3" key="1">
    <citation type="submission" date="2021-01" db="EMBL/GenBank/DDBJ databases">
        <authorList>
            <consortium name="Genoscope - CEA"/>
            <person name="William W."/>
        </authorList>
    </citation>
    <scope>NUCLEOTIDE SEQUENCE</scope>
</reference>
<dbReference type="Proteomes" id="UP000692954">
    <property type="component" value="Unassembled WGS sequence"/>
</dbReference>
<gene>
    <name evidence="3" type="ORF">PSON_ATCC_30995.1.T1240191</name>
</gene>
<accession>A0A8S1QX52</accession>
<evidence type="ECO:0000313" key="3">
    <source>
        <dbReference type="EMBL" id="CAD8120178.1"/>
    </source>
</evidence>
<name>A0A8S1QX52_9CILI</name>
<keyword evidence="2" id="KW-1133">Transmembrane helix</keyword>
<keyword evidence="1" id="KW-0175">Coiled coil</keyword>
<feature type="transmembrane region" description="Helical" evidence="2">
    <location>
        <begin position="6"/>
        <end position="29"/>
    </location>
</feature>
<proteinExistence type="predicted"/>
<comment type="caution">
    <text evidence="3">The sequence shown here is derived from an EMBL/GenBank/DDBJ whole genome shotgun (WGS) entry which is preliminary data.</text>
</comment>
<keyword evidence="4" id="KW-1185">Reference proteome</keyword>
<evidence type="ECO:0000256" key="1">
    <source>
        <dbReference type="SAM" id="Coils"/>
    </source>
</evidence>
<keyword evidence="2" id="KW-0812">Transmembrane</keyword>
<dbReference type="EMBL" id="CAJJDN010000124">
    <property type="protein sequence ID" value="CAD8120178.1"/>
    <property type="molecule type" value="Genomic_DNA"/>
</dbReference>
<feature type="coiled-coil region" evidence="1">
    <location>
        <begin position="363"/>
        <end position="397"/>
    </location>
</feature>
<dbReference type="AlphaFoldDB" id="A0A8S1QX52"/>
<sequence>MLVFVIFYFFDLIIFYLQSLSIVSSTLVIEFKQIGYFSYLGQNIQINKLQNEIYDLKQKIGFIAREHKQQKQDIQIILGIDIDLDQLFTNSFAEGLWKLKLQKKALQKLESVTILLNEAETMIFKLQKEKELLKKEESKYINAEQQNQMKRIQNQKGFKQKRNQNQNKLNRNKQQSFRDCVTIIIGESLSDRKKSECYYQFTISNISKNSRKKEYKFYCKFEVLKYITDQYEKYLLKENEEIEHFIHQFKKYQEKKKMQIRNMKSESFDLFDILREHLEEELIVLNKIIQYFCQRQTSYQILLAFSHFLIIEVQKIFNMMELKLRLLYSLEHNNIKMNLSEMEEPNLRQFANMIRDELVQVLMREKELQKQVVELEILQLNNDLNTLIKEREENKQLYL</sequence>
<protein>
    <submittedName>
        <fullName evidence="3">Uncharacterized protein</fullName>
    </submittedName>
</protein>
<feature type="coiled-coil region" evidence="1">
    <location>
        <begin position="116"/>
        <end position="162"/>
    </location>
</feature>
<evidence type="ECO:0000313" key="4">
    <source>
        <dbReference type="Proteomes" id="UP000692954"/>
    </source>
</evidence>